<feature type="domain" description="DUF7809" evidence="2">
    <location>
        <begin position="110"/>
        <end position="186"/>
    </location>
</feature>
<organism evidence="3 4">
    <name type="scientific">Caenorhabditis nigoni</name>
    <dbReference type="NCBI Taxonomy" id="1611254"/>
    <lineage>
        <taxon>Eukaryota</taxon>
        <taxon>Metazoa</taxon>
        <taxon>Ecdysozoa</taxon>
        <taxon>Nematoda</taxon>
        <taxon>Chromadorea</taxon>
        <taxon>Rhabditida</taxon>
        <taxon>Rhabditina</taxon>
        <taxon>Rhabditomorpha</taxon>
        <taxon>Rhabditoidea</taxon>
        <taxon>Rhabditidae</taxon>
        <taxon>Peloderinae</taxon>
        <taxon>Caenorhabditis</taxon>
    </lineage>
</organism>
<evidence type="ECO:0000256" key="1">
    <source>
        <dbReference type="SAM" id="MobiDB-lite"/>
    </source>
</evidence>
<proteinExistence type="predicted"/>
<evidence type="ECO:0000259" key="2">
    <source>
        <dbReference type="Pfam" id="PF25100"/>
    </source>
</evidence>
<sequence length="220" mass="25953">MSIQSPQLPTLITKSALSQAVLRYIPKELHKYVKLPLGDFEEAKNDGKEELEWMISNSDNMLRMYGSGEELAEYLKIYIGFSSDRWMGYDLIEPYHAFVTEFCSLRGDTFIPKSHMYRFLHHSLYLKADTVKYSKIYNAILSIYLKSEAARNAENLEFVKLADFKKIVDKLNRELDESQILMKQQQYITLVRNRCTLRPKIHSKSHRRSHSENNKWCMRL</sequence>
<name>A0A2G5UQD5_9PELO</name>
<keyword evidence="4" id="KW-1185">Reference proteome</keyword>
<feature type="region of interest" description="Disordered" evidence="1">
    <location>
        <begin position="201"/>
        <end position="220"/>
    </location>
</feature>
<dbReference type="EMBL" id="PDUG01000003">
    <property type="protein sequence ID" value="PIC41754.1"/>
    <property type="molecule type" value="Genomic_DNA"/>
</dbReference>
<evidence type="ECO:0000313" key="4">
    <source>
        <dbReference type="Proteomes" id="UP000230233"/>
    </source>
</evidence>
<protein>
    <recommendedName>
        <fullName evidence="2">DUF7809 domain-containing protein</fullName>
    </recommendedName>
</protein>
<reference evidence="4" key="1">
    <citation type="submission" date="2017-10" db="EMBL/GenBank/DDBJ databases">
        <title>Rapid genome shrinkage in a self-fertile nematode reveals novel sperm competition proteins.</title>
        <authorList>
            <person name="Yin D."/>
            <person name="Schwarz E.M."/>
            <person name="Thomas C.G."/>
            <person name="Felde R.L."/>
            <person name="Korf I.F."/>
            <person name="Cutter A.D."/>
            <person name="Schartner C.M."/>
            <person name="Ralston E.J."/>
            <person name="Meyer B.J."/>
            <person name="Haag E.S."/>
        </authorList>
    </citation>
    <scope>NUCLEOTIDE SEQUENCE [LARGE SCALE GENOMIC DNA]</scope>
    <source>
        <strain evidence="4">JU1422</strain>
    </source>
</reference>
<accession>A0A2G5UQD5</accession>
<dbReference type="Pfam" id="PF25100">
    <property type="entry name" value="DUF7809"/>
    <property type="match status" value="1"/>
</dbReference>
<dbReference type="AlphaFoldDB" id="A0A2G5UQD5"/>
<evidence type="ECO:0000313" key="3">
    <source>
        <dbReference type="EMBL" id="PIC41754.1"/>
    </source>
</evidence>
<comment type="caution">
    <text evidence="3">The sequence shown here is derived from an EMBL/GenBank/DDBJ whole genome shotgun (WGS) entry which is preliminary data.</text>
</comment>
<dbReference type="Proteomes" id="UP000230233">
    <property type="component" value="Chromosome III"/>
</dbReference>
<dbReference type="InterPro" id="IPR056711">
    <property type="entry name" value="DUF7809"/>
</dbReference>
<gene>
    <name evidence="3" type="primary">Cnig_chr_III.g9055</name>
    <name evidence="3" type="ORF">B9Z55_009055</name>
</gene>